<dbReference type="InterPro" id="IPR024975">
    <property type="entry name" value="NOV_C"/>
</dbReference>
<dbReference type="Pfam" id="PF13020">
    <property type="entry name" value="NOV_C"/>
    <property type="match status" value="1"/>
</dbReference>
<evidence type="ECO:0000313" key="2">
    <source>
        <dbReference type="EMBL" id="KXA99877.1"/>
    </source>
</evidence>
<organism evidence="2 3">
    <name type="scientific">candidate division MSBL1 archaeon SCGC-AAA259O05</name>
    <dbReference type="NCBI Taxonomy" id="1698271"/>
    <lineage>
        <taxon>Archaea</taxon>
        <taxon>Methanobacteriati</taxon>
        <taxon>Methanobacteriota</taxon>
        <taxon>candidate division MSBL1</taxon>
    </lineage>
</organism>
<keyword evidence="3" id="KW-1185">Reference proteome</keyword>
<protein>
    <recommendedName>
        <fullName evidence="1">Protein NO VEIN C-terminal domain-containing protein</fullName>
    </recommendedName>
</protein>
<dbReference type="AlphaFoldDB" id="A0A133V0B1"/>
<evidence type="ECO:0000259" key="1">
    <source>
        <dbReference type="Pfam" id="PF13020"/>
    </source>
</evidence>
<evidence type="ECO:0000313" key="3">
    <source>
        <dbReference type="Proteomes" id="UP000070344"/>
    </source>
</evidence>
<dbReference type="EMBL" id="LHXV01000065">
    <property type="protein sequence ID" value="KXA99877.1"/>
    <property type="molecule type" value="Genomic_DNA"/>
</dbReference>
<proteinExistence type="predicted"/>
<accession>A0A133V0B1</accession>
<gene>
    <name evidence="2" type="ORF">AKJ41_04720</name>
</gene>
<reference evidence="2 3" key="1">
    <citation type="journal article" date="2016" name="Sci. Rep.">
        <title>Metabolic traits of an uncultured archaeal lineage -MSBL1- from brine pools of the Red Sea.</title>
        <authorList>
            <person name="Mwirichia R."/>
            <person name="Alam I."/>
            <person name="Rashid M."/>
            <person name="Vinu M."/>
            <person name="Ba-Alawi W."/>
            <person name="Anthony Kamau A."/>
            <person name="Kamanda Ngugi D."/>
            <person name="Goker M."/>
            <person name="Klenk H.P."/>
            <person name="Bajic V."/>
            <person name="Stingl U."/>
        </authorList>
    </citation>
    <scope>NUCLEOTIDE SEQUENCE [LARGE SCALE GENOMIC DNA]</scope>
    <source>
        <strain evidence="2">SCGC-AAA259O05</strain>
    </source>
</reference>
<sequence>MSRISRRGINYVIKYEKEKGREPIDVSKSDSHIGFDVISTGEKEARTIEVKATESETGIPDAFSTEFTRDMKFVASHLYIWSDFSTKKQSFV</sequence>
<dbReference type="Proteomes" id="UP000070344">
    <property type="component" value="Unassembled WGS sequence"/>
</dbReference>
<name>A0A133V0B1_9EURY</name>
<feature type="domain" description="Protein NO VEIN C-terminal" evidence="1">
    <location>
        <begin position="6"/>
        <end position="55"/>
    </location>
</feature>
<comment type="caution">
    <text evidence="2">The sequence shown here is derived from an EMBL/GenBank/DDBJ whole genome shotgun (WGS) entry which is preliminary data.</text>
</comment>